<feature type="binding site" evidence="5">
    <location>
        <position position="267"/>
    </location>
    <ligand>
        <name>substrate</name>
    </ligand>
</feature>
<dbReference type="STRING" id="1168289.GCA_000259075_02738"/>
<proteinExistence type="inferred from homology"/>
<protein>
    <recommendedName>
        <fullName evidence="5 6">Diaminopimelate decarboxylase</fullName>
        <shortName evidence="5">DAP decarboxylase</shortName>
        <shortName evidence="5">DAPDC</shortName>
        <ecNumber evidence="5 6">4.1.1.20</ecNumber>
    </recommendedName>
</protein>
<evidence type="ECO:0000313" key="11">
    <source>
        <dbReference type="EMBL" id="RCW29316.1"/>
    </source>
</evidence>
<feature type="binding site" evidence="5">
    <location>
        <position position="363"/>
    </location>
    <ligand>
        <name>pyridoxal 5'-phosphate</name>
        <dbReference type="ChEBI" id="CHEBI:597326"/>
    </ligand>
</feature>
<dbReference type="OrthoDB" id="9802241at2"/>
<feature type="domain" description="Orn/DAP/Arg decarboxylase 2 N-terminal" evidence="10">
    <location>
        <begin position="33"/>
        <end position="270"/>
    </location>
</feature>
<evidence type="ECO:0000256" key="4">
    <source>
        <dbReference type="ARBA" id="ARBA00023239"/>
    </source>
</evidence>
<feature type="active site" description="Proton donor" evidence="7">
    <location>
        <position position="334"/>
    </location>
</feature>
<comment type="cofactor">
    <cofactor evidence="1 5 7 8">
        <name>pyridoxal 5'-phosphate</name>
        <dbReference type="ChEBI" id="CHEBI:597326"/>
    </cofactor>
</comment>
<dbReference type="InterPro" id="IPR029066">
    <property type="entry name" value="PLP-binding_barrel"/>
</dbReference>
<dbReference type="InterPro" id="IPR022643">
    <property type="entry name" value="De-COase2_C"/>
</dbReference>
<dbReference type="InterPro" id="IPR022653">
    <property type="entry name" value="De-COase2_pyr-phos_BS"/>
</dbReference>
<dbReference type="EC" id="4.1.1.20" evidence="5 6"/>
<reference evidence="11 12" key="1">
    <citation type="submission" date="2018-07" db="EMBL/GenBank/DDBJ databases">
        <title>Freshwater and sediment microbial communities from various areas in North America, analyzing microbe dynamics in response to fracking.</title>
        <authorList>
            <person name="Lamendella R."/>
        </authorList>
    </citation>
    <scope>NUCLEOTIDE SEQUENCE [LARGE SCALE GENOMIC DNA]</scope>
    <source>
        <strain evidence="11 12">160A</strain>
    </source>
</reference>
<dbReference type="HAMAP" id="MF_02120">
    <property type="entry name" value="LysA"/>
    <property type="match status" value="1"/>
</dbReference>
<dbReference type="NCBIfam" id="TIGR01048">
    <property type="entry name" value="lysA"/>
    <property type="match status" value="1"/>
</dbReference>
<evidence type="ECO:0000256" key="1">
    <source>
        <dbReference type="ARBA" id="ARBA00001933"/>
    </source>
</evidence>
<organism evidence="11 12">
    <name type="scientific">Marinilabilia salmonicolor</name>
    <dbReference type="NCBI Taxonomy" id="989"/>
    <lineage>
        <taxon>Bacteria</taxon>
        <taxon>Pseudomonadati</taxon>
        <taxon>Bacteroidota</taxon>
        <taxon>Bacteroidia</taxon>
        <taxon>Marinilabiliales</taxon>
        <taxon>Marinilabiliaceae</taxon>
        <taxon>Marinilabilia</taxon>
    </lineage>
</organism>
<dbReference type="Gene3D" id="2.40.37.10">
    <property type="entry name" value="Lyase, Ornithine Decarboxylase, Chain A, domain 1"/>
    <property type="match status" value="1"/>
</dbReference>
<keyword evidence="4 5" id="KW-0456">Lyase</keyword>
<comment type="catalytic activity">
    <reaction evidence="5 8">
        <text>meso-2,6-diaminopimelate + H(+) = L-lysine + CO2</text>
        <dbReference type="Rhea" id="RHEA:15101"/>
        <dbReference type="ChEBI" id="CHEBI:15378"/>
        <dbReference type="ChEBI" id="CHEBI:16526"/>
        <dbReference type="ChEBI" id="CHEBI:32551"/>
        <dbReference type="ChEBI" id="CHEBI:57791"/>
        <dbReference type="EC" id="4.1.1.20"/>
    </reaction>
</comment>
<evidence type="ECO:0000256" key="2">
    <source>
        <dbReference type="ARBA" id="ARBA00022793"/>
    </source>
</evidence>
<keyword evidence="12" id="KW-1185">Reference proteome</keyword>
<feature type="modified residue" description="N6-(pyridoxal phosphate)lysine" evidence="5 7">
    <location>
        <position position="47"/>
    </location>
</feature>
<feature type="binding site" evidence="5">
    <location>
        <position position="303"/>
    </location>
    <ligand>
        <name>substrate</name>
    </ligand>
</feature>
<comment type="similarity">
    <text evidence="5">Belongs to the Orn/Lys/Arg decarboxylase class-II family. LysA subfamily.</text>
</comment>
<evidence type="ECO:0000259" key="10">
    <source>
        <dbReference type="Pfam" id="PF02784"/>
    </source>
</evidence>
<evidence type="ECO:0000256" key="8">
    <source>
        <dbReference type="RuleBase" id="RU003738"/>
    </source>
</evidence>
<feature type="binding site" evidence="5">
    <location>
        <position position="307"/>
    </location>
    <ligand>
        <name>substrate</name>
    </ligand>
</feature>
<dbReference type="GO" id="GO:0009089">
    <property type="term" value="P:lysine biosynthetic process via diaminopimelate"/>
    <property type="evidence" value="ECO:0007669"/>
    <property type="project" value="UniProtKB-UniRule"/>
</dbReference>
<dbReference type="InterPro" id="IPR000183">
    <property type="entry name" value="Orn/DAP/Arg_de-COase"/>
</dbReference>
<feature type="binding site" evidence="5">
    <location>
        <position position="335"/>
    </location>
    <ligand>
        <name>substrate</name>
    </ligand>
</feature>
<feature type="binding site" evidence="5">
    <location>
        <position position="363"/>
    </location>
    <ligand>
        <name>substrate</name>
    </ligand>
</feature>
<comment type="subunit">
    <text evidence="5">Homodimer.</text>
</comment>
<gene>
    <name evidence="5" type="primary">lysA</name>
    <name evidence="11" type="ORF">DFO77_12940</name>
</gene>
<keyword evidence="5" id="KW-0028">Amino-acid biosynthesis</keyword>
<dbReference type="Pfam" id="PF00278">
    <property type="entry name" value="Orn_DAP_Arg_deC"/>
    <property type="match status" value="1"/>
</dbReference>
<feature type="binding site" evidence="5">
    <location>
        <position position="226"/>
    </location>
    <ligand>
        <name>pyridoxal 5'-phosphate</name>
        <dbReference type="ChEBI" id="CHEBI:597326"/>
    </ligand>
</feature>
<evidence type="ECO:0000256" key="5">
    <source>
        <dbReference type="HAMAP-Rule" id="MF_02120"/>
    </source>
</evidence>
<dbReference type="SUPFAM" id="SSF50621">
    <property type="entry name" value="Alanine racemase C-terminal domain-like"/>
    <property type="match status" value="1"/>
</dbReference>
<dbReference type="InterPro" id="IPR002986">
    <property type="entry name" value="DAP_deCOOHase_LysA"/>
</dbReference>
<dbReference type="PROSITE" id="PS00878">
    <property type="entry name" value="ODR_DC_2_1"/>
    <property type="match status" value="1"/>
</dbReference>
<keyword evidence="2 5" id="KW-0210">Decarboxylase</keyword>
<evidence type="ECO:0000256" key="7">
    <source>
        <dbReference type="PIRSR" id="PIRSR600183-50"/>
    </source>
</evidence>
<comment type="pathway">
    <text evidence="5 8">Amino-acid biosynthesis; L-lysine biosynthesis via DAP pathway; L-lysine from DL-2,6-diaminopimelate: step 1/1.</text>
</comment>
<dbReference type="Proteomes" id="UP000252733">
    <property type="component" value="Unassembled WGS sequence"/>
</dbReference>
<keyword evidence="3 5" id="KW-0663">Pyridoxal phosphate</keyword>
<feature type="binding site" evidence="5">
    <location>
        <begin position="264"/>
        <end position="267"/>
    </location>
    <ligand>
        <name>pyridoxal 5'-phosphate</name>
        <dbReference type="ChEBI" id="CHEBI:597326"/>
    </ligand>
</feature>
<dbReference type="InterPro" id="IPR009006">
    <property type="entry name" value="Ala_racemase/Decarboxylase_C"/>
</dbReference>
<evidence type="ECO:0000256" key="3">
    <source>
        <dbReference type="ARBA" id="ARBA00022898"/>
    </source>
</evidence>
<keyword evidence="5 8" id="KW-0457">Lysine biosynthesis</keyword>
<dbReference type="CDD" id="cd06828">
    <property type="entry name" value="PLPDE_III_DapDC"/>
    <property type="match status" value="1"/>
</dbReference>
<comment type="caution">
    <text evidence="11">The sequence shown here is derived from an EMBL/GenBank/DDBJ whole genome shotgun (WGS) entry which is preliminary data.</text>
</comment>
<feature type="domain" description="Orn/DAP/Arg decarboxylase 2 C-terminal" evidence="9">
    <location>
        <begin position="17"/>
        <end position="361"/>
    </location>
</feature>
<comment type="function">
    <text evidence="5">Specifically catalyzes the decarboxylation of meso-diaminopimelate (meso-DAP) to L-lysine.</text>
</comment>
<dbReference type="FunFam" id="3.20.20.10:FF:000003">
    <property type="entry name" value="Diaminopimelate decarboxylase"/>
    <property type="match status" value="1"/>
</dbReference>
<dbReference type="PANTHER" id="PTHR43727">
    <property type="entry name" value="DIAMINOPIMELATE DECARBOXYLASE"/>
    <property type="match status" value="1"/>
</dbReference>
<dbReference type="AlphaFoldDB" id="A0A2T0XNS8"/>
<dbReference type="PANTHER" id="PTHR43727:SF2">
    <property type="entry name" value="GROUP IV DECARBOXYLASE"/>
    <property type="match status" value="1"/>
</dbReference>
<dbReference type="UniPathway" id="UPA00034">
    <property type="reaction ID" value="UER00027"/>
</dbReference>
<dbReference type="InterPro" id="IPR022644">
    <property type="entry name" value="De-COase2_N"/>
</dbReference>
<evidence type="ECO:0000313" key="12">
    <source>
        <dbReference type="Proteomes" id="UP000252733"/>
    </source>
</evidence>
<accession>A0A2T0XNS8</accession>
<dbReference type="PRINTS" id="PR01181">
    <property type="entry name" value="DAPDCRBXLASE"/>
</dbReference>
<dbReference type="PRINTS" id="PR01179">
    <property type="entry name" value="ODADCRBXLASE"/>
</dbReference>
<dbReference type="GO" id="GO:0030170">
    <property type="term" value="F:pyridoxal phosphate binding"/>
    <property type="evidence" value="ECO:0007669"/>
    <property type="project" value="UniProtKB-UniRule"/>
</dbReference>
<sequence length="385" mass="43578">MTNFPTEKFKELKTPFYYYDMSLLEDTLSLVKKESEKYDFHVHYAIKANANDRVLEKIRSKGFGIDCVSGYEIQKALEVGFSPDGIVFAGVGKADWEIELGLKHDIYCFNVESLPELEIINELAAKNGKKARVAFRINPNVQADTHHYITTGLDENKFGISMPDLESVLDRMKELENVQFEGMHFHIGSQITDLDNFKDLCTRVNELQEWFISRQLFPKVINVGGGFGIDYDDPQNNPISDFASYFKVFKDFLKLKAGQELHFELGRSVVGQAGNVISRVLYVKEGVKTRFAIIDAGMTDLIRPALYQAKHKIESLSASSDAKKVRYDVVGPICESSDSFGKAIDLPELKRGDFVALRSAGAYGEVMVSRYNLREEPQAFYSDDF</sequence>
<dbReference type="Pfam" id="PF02784">
    <property type="entry name" value="Orn_Arg_deC_N"/>
    <property type="match status" value="1"/>
</dbReference>
<name>A0A2T0XNS8_9BACT</name>
<evidence type="ECO:0000256" key="6">
    <source>
        <dbReference type="NCBIfam" id="TIGR01048"/>
    </source>
</evidence>
<evidence type="ECO:0000259" key="9">
    <source>
        <dbReference type="Pfam" id="PF00278"/>
    </source>
</evidence>
<dbReference type="Gene3D" id="3.20.20.10">
    <property type="entry name" value="Alanine racemase"/>
    <property type="match status" value="1"/>
</dbReference>
<dbReference type="EMBL" id="QPIZ01000029">
    <property type="protein sequence ID" value="RCW29316.1"/>
    <property type="molecule type" value="Genomic_DNA"/>
</dbReference>
<dbReference type="GO" id="GO:0008836">
    <property type="term" value="F:diaminopimelate decarboxylase activity"/>
    <property type="evidence" value="ECO:0007669"/>
    <property type="project" value="UniProtKB-UniRule"/>
</dbReference>
<dbReference type="SUPFAM" id="SSF51419">
    <property type="entry name" value="PLP-binding barrel"/>
    <property type="match status" value="1"/>
</dbReference>
<dbReference type="RefSeq" id="WP_106152569.1">
    <property type="nucleotide sequence ID" value="NZ_PVTS01000005.1"/>
</dbReference>